<dbReference type="GO" id="GO:0006048">
    <property type="term" value="P:UDP-N-acetylglucosamine biosynthetic process"/>
    <property type="evidence" value="ECO:0007669"/>
    <property type="project" value="UniProtKB-UniRule"/>
</dbReference>
<proteinExistence type="inferred from homology"/>
<name>A0A439CVX3_9PEZI</name>
<comment type="caution">
    <text evidence="2">The sequence shown here is derived from an EMBL/GenBank/DDBJ whole genome shotgun (WGS) entry which is preliminary data.</text>
</comment>
<dbReference type="EC" id="2.3.1.4" evidence="1"/>
<gene>
    <name evidence="2" type="ORF">EKO27_g8934</name>
</gene>
<sequence length="99" mass="11169">MADPQRLFSASLIPASVTEGLPDGFVIRPLASNDYAKGFYECLGVLTWVGEPTESEFLDRFREMVDAKDTYFFAVLEYRDRIVGTGCLVVERKLYDVSC</sequence>
<evidence type="ECO:0000313" key="3">
    <source>
        <dbReference type="Proteomes" id="UP000286045"/>
    </source>
</evidence>
<accession>A0A439CVX3</accession>
<keyword evidence="3" id="KW-1185">Reference proteome</keyword>
<comment type="catalytic activity">
    <reaction evidence="1">
        <text>D-glucosamine 6-phosphate + acetyl-CoA = N-acetyl-D-glucosamine 6-phosphate + CoA + H(+)</text>
        <dbReference type="Rhea" id="RHEA:10292"/>
        <dbReference type="ChEBI" id="CHEBI:15378"/>
        <dbReference type="ChEBI" id="CHEBI:57287"/>
        <dbReference type="ChEBI" id="CHEBI:57288"/>
        <dbReference type="ChEBI" id="CHEBI:57513"/>
        <dbReference type="ChEBI" id="CHEBI:58725"/>
        <dbReference type="EC" id="2.3.1.4"/>
    </reaction>
</comment>
<protein>
    <recommendedName>
        <fullName evidence="1">Glucosamine 6-phosphate N-acetyltransferase</fullName>
        <ecNumber evidence="1">2.3.1.4</ecNumber>
    </recommendedName>
</protein>
<dbReference type="EMBL" id="RYZI01000361">
    <property type="protein sequence ID" value="RWA06171.1"/>
    <property type="molecule type" value="Genomic_DNA"/>
</dbReference>
<evidence type="ECO:0000313" key="2">
    <source>
        <dbReference type="EMBL" id="RWA06171.1"/>
    </source>
</evidence>
<keyword evidence="1" id="KW-0012">Acyltransferase</keyword>
<keyword evidence="1" id="KW-0808">Transferase</keyword>
<organism evidence="2 3">
    <name type="scientific">Xylaria grammica</name>
    <dbReference type="NCBI Taxonomy" id="363999"/>
    <lineage>
        <taxon>Eukaryota</taxon>
        <taxon>Fungi</taxon>
        <taxon>Dikarya</taxon>
        <taxon>Ascomycota</taxon>
        <taxon>Pezizomycotina</taxon>
        <taxon>Sordariomycetes</taxon>
        <taxon>Xylariomycetidae</taxon>
        <taxon>Xylariales</taxon>
        <taxon>Xylariaceae</taxon>
        <taxon>Xylaria</taxon>
    </lineage>
</organism>
<dbReference type="InterPro" id="IPR016181">
    <property type="entry name" value="Acyl_CoA_acyltransferase"/>
</dbReference>
<dbReference type="SUPFAM" id="SSF55729">
    <property type="entry name" value="Acyl-CoA N-acyltransferases (Nat)"/>
    <property type="match status" value="1"/>
</dbReference>
<dbReference type="Gene3D" id="3.40.630.30">
    <property type="match status" value="1"/>
</dbReference>
<dbReference type="Proteomes" id="UP000286045">
    <property type="component" value="Unassembled WGS sequence"/>
</dbReference>
<dbReference type="STRING" id="363999.A0A439CVX3"/>
<dbReference type="InterPro" id="IPR039143">
    <property type="entry name" value="GNPNAT1-like"/>
</dbReference>
<comment type="pathway">
    <text evidence="1">Nucleotide-sugar biosynthesis; UDP-N-acetyl-alpha-D-glucosamine biosynthesis; N-acetyl-alpha-D-glucosamine 1-phosphate from alpha-D-glucosamine 6-phosphate (route I): step 1/2.</text>
</comment>
<reference evidence="2 3" key="1">
    <citation type="submission" date="2018-12" db="EMBL/GenBank/DDBJ databases">
        <title>Draft genome sequence of Xylaria grammica IHI A82.</title>
        <authorList>
            <person name="Buettner E."/>
            <person name="Kellner H."/>
        </authorList>
    </citation>
    <scope>NUCLEOTIDE SEQUENCE [LARGE SCALE GENOMIC DNA]</scope>
    <source>
        <strain evidence="2 3">IHI A82</strain>
    </source>
</reference>
<evidence type="ECO:0000256" key="1">
    <source>
        <dbReference type="RuleBase" id="RU365086"/>
    </source>
</evidence>
<comment type="similarity">
    <text evidence="1">Belongs to the acetyltransferase family. GNA1 subfamily.</text>
</comment>
<dbReference type="GO" id="GO:0004343">
    <property type="term" value="F:glucosamine 6-phosphate N-acetyltransferase activity"/>
    <property type="evidence" value="ECO:0007669"/>
    <property type="project" value="UniProtKB-UniRule"/>
</dbReference>
<dbReference type="PANTHER" id="PTHR13355:SF11">
    <property type="entry name" value="GLUCOSAMINE 6-PHOSPHATE N-ACETYLTRANSFERASE"/>
    <property type="match status" value="1"/>
</dbReference>
<dbReference type="PANTHER" id="PTHR13355">
    <property type="entry name" value="GLUCOSAMINE 6-PHOSPHATE N-ACETYLTRANSFERASE"/>
    <property type="match status" value="1"/>
</dbReference>
<dbReference type="AlphaFoldDB" id="A0A439CVX3"/>